<dbReference type="PROSITE" id="PS50404">
    <property type="entry name" value="GST_NTER"/>
    <property type="match status" value="1"/>
</dbReference>
<sequence length="128" mass="15260">MRFIIRYFFRFLRLVLTPFMLVGEKLSTPKGIERTSQQQEEVDKECEKLALYQFKTCPFCIKVRKQMARLSLPIEVRDAQNNQQRRTELEQGGGRIKVPCLRIEKDDGSSEWMYESDDINQYLQQRFG</sequence>
<evidence type="ECO:0000259" key="1">
    <source>
        <dbReference type="PROSITE" id="PS50404"/>
    </source>
</evidence>
<dbReference type="AlphaFoldDB" id="A0A432ZJL8"/>
<dbReference type="EMBL" id="PIQF01000001">
    <property type="protein sequence ID" value="RUO78129.1"/>
    <property type="molecule type" value="Genomic_DNA"/>
</dbReference>
<dbReference type="RefSeq" id="WP_126783717.1">
    <property type="nucleotide sequence ID" value="NZ_PIQF01000001.1"/>
</dbReference>
<evidence type="ECO:0000313" key="2">
    <source>
        <dbReference type="EMBL" id="RUO78129.1"/>
    </source>
</evidence>
<dbReference type="Gene3D" id="3.40.30.10">
    <property type="entry name" value="Glutaredoxin"/>
    <property type="match status" value="1"/>
</dbReference>
<protein>
    <submittedName>
        <fullName evidence="2">Glutaredoxin</fullName>
    </submittedName>
</protein>
<dbReference type="InterPro" id="IPR036249">
    <property type="entry name" value="Thioredoxin-like_sf"/>
</dbReference>
<proteinExistence type="predicted"/>
<feature type="domain" description="GST N-terminal" evidence="1">
    <location>
        <begin position="47"/>
        <end position="128"/>
    </location>
</feature>
<gene>
    <name evidence="2" type="ORF">CWI81_02890</name>
</gene>
<keyword evidence="3" id="KW-1185">Reference proteome</keyword>
<name>A0A432ZJL8_9GAMM</name>
<dbReference type="PROSITE" id="PS51354">
    <property type="entry name" value="GLUTAREDOXIN_2"/>
    <property type="match status" value="1"/>
</dbReference>
<dbReference type="SUPFAM" id="SSF52833">
    <property type="entry name" value="Thioredoxin-like"/>
    <property type="match status" value="1"/>
</dbReference>
<dbReference type="InterPro" id="IPR004045">
    <property type="entry name" value="Glutathione_S-Trfase_N"/>
</dbReference>
<dbReference type="PANTHER" id="PTHR45288:SF2">
    <property type="entry name" value="THIOREDOXIN FAMILY PROTEIN"/>
    <property type="match status" value="1"/>
</dbReference>
<dbReference type="PANTHER" id="PTHR45288">
    <property type="entry name" value="THIOREDOXIN FAMILY PROTEIN"/>
    <property type="match status" value="1"/>
</dbReference>
<accession>A0A432ZJL8</accession>
<reference evidence="2 3" key="1">
    <citation type="journal article" date="2011" name="Front. Microbiol.">
        <title>Genomic signatures of strain selection and enhancement in Bacillus atrophaeus var. globigii, a historical biowarfare simulant.</title>
        <authorList>
            <person name="Gibbons H.S."/>
            <person name="Broomall S.M."/>
            <person name="McNew L.A."/>
            <person name="Daligault H."/>
            <person name="Chapman C."/>
            <person name="Bruce D."/>
            <person name="Karavis M."/>
            <person name="Krepps M."/>
            <person name="McGregor P.A."/>
            <person name="Hong C."/>
            <person name="Park K.H."/>
            <person name="Akmal A."/>
            <person name="Feldman A."/>
            <person name="Lin J.S."/>
            <person name="Chang W.E."/>
            <person name="Higgs B.W."/>
            <person name="Demirev P."/>
            <person name="Lindquist J."/>
            <person name="Liem A."/>
            <person name="Fochler E."/>
            <person name="Read T.D."/>
            <person name="Tapia R."/>
            <person name="Johnson S."/>
            <person name="Bishop-Lilly K.A."/>
            <person name="Detter C."/>
            <person name="Han C."/>
            <person name="Sozhamannan S."/>
            <person name="Rosenzweig C.N."/>
            <person name="Skowronski E.W."/>
        </authorList>
    </citation>
    <scope>NUCLEOTIDE SEQUENCE [LARGE SCALE GENOMIC DNA]</scope>
    <source>
        <strain evidence="2 3">CL-SP19</strain>
    </source>
</reference>
<dbReference type="Proteomes" id="UP000287908">
    <property type="component" value="Unassembled WGS sequence"/>
</dbReference>
<comment type="caution">
    <text evidence="2">The sequence shown here is derived from an EMBL/GenBank/DDBJ whole genome shotgun (WGS) entry which is preliminary data.</text>
</comment>
<evidence type="ECO:0000313" key="3">
    <source>
        <dbReference type="Proteomes" id="UP000287908"/>
    </source>
</evidence>
<dbReference type="OrthoDB" id="9793736at2"/>
<dbReference type="Pfam" id="PF13417">
    <property type="entry name" value="GST_N_3"/>
    <property type="match status" value="1"/>
</dbReference>
<organism evidence="2 3">
    <name type="scientific">Idiomarina seosinensis</name>
    <dbReference type="NCBI Taxonomy" id="281739"/>
    <lineage>
        <taxon>Bacteria</taxon>
        <taxon>Pseudomonadati</taxon>
        <taxon>Pseudomonadota</taxon>
        <taxon>Gammaproteobacteria</taxon>
        <taxon>Alteromonadales</taxon>
        <taxon>Idiomarinaceae</taxon>
        <taxon>Idiomarina</taxon>
    </lineage>
</organism>